<comment type="subunit">
    <text evidence="6">Forms a complex with DabB.</text>
</comment>
<dbReference type="RefSeq" id="WP_207561371.1">
    <property type="nucleotide sequence ID" value="NZ_CP046072.1"/>
</dbReference>
<sequence>MGIIEKLDAIKGNVPHYWPIGSFIHHNPLKGFEHLGFKDGLNKAKKIYGGKVYMEPSYYLKFYNEGKISHSILEENLKEVLKVDGLAEYYDLAMKCLLEVNPQWNHFRKQADNKEHPIDEELLAYLDEEFSYHNKERWLKQITKHMTLYEINDILFHRDDKEVIEKSVIEYITRFLDEDQTTLPMENRELGMFETFKLYEDFDYPHNSEAFVEEALEKLKVKNKERYLLTHILKLHGWAGFIKYRSEDPGYFPQQQNPSSLMDYMAIRLYYELAYLQHRKINNFDLLHDYSLANASYVVLKMLKHNYSLPGKYIDAMEKSSNYDDILERYVQEELQLDAKQVHLSNDILKNTNIPLVELAKIMEVLREEEGYIWMKSLEDTYIHSFIDEMKLTDEPEIERPLASVTMCLDVRSETARRAIESTGNYTTYGAGGFLGFPIAFVEFDKTNEQLLCPAVVKPANIVFEIAKETDNEYKSKKTINKTTKKVISDLKNNPYTPYIMVEAIGWIFGINLFGKTFAPQKTEKFFANFKAKKPKTTYTLDKLSNEEIELYVNKLHIHLINEALINHSSSKYTDDEIQEIRDHLVIGNTLSFDVPLEFLNILKNNYNVSEDDYELQKIKLSKVGFTLEEKVQYLYNFLMMIGQIDNFAEFVILSGHVSMSDNNPFESALDCGACGGKSSLPNNRALCMIANSQEVREAIAKKGIIIPEDVRFIPSLHITTTDQIEFHDTDILTQAEMKRFSVVMKDFEKASAIARYERVAQLPYTKTQNDIMIKSMDWSETRPEWGLAGVMGVFAGPRKSIKHMPFGNRLFMHSYDSKLDNEDADILTRIFDGPLVVGEWINLEHYFATVDNAIYGAGSKVYHNVVSKVGVFNGNYSDLKIGLPTQSVLLEGQAYHEPVRLLTYMEAPLELVGKAVEKSVAKEFILNEWIRPIIVDKAAGKVYSFESGDFKVIKEF</sequence>
<dbReference type="InterPro" id="IPR018752">
    <property type="entry name" value="DabA"/>
</dbReference>
<dbReference type="GO" id="GO:0005886">
    <property type="term" value="C:plasma membrane"/>
    <property type="evidence" value="ECO:0007669"/>
    <property type="project" value="UniProtKB-SubCell"/>
</dbReference>
<keyword evidence="8" id="KW-1185">Reference proteome</keyword>
<keyword evidence="4 6" id="KW-0862">Zinc</keyword>
<dbReference type="EMBL" id="CP046072">
    <property type="protein sequence ID" value="QSZ42555.1"/>
    <property type="molecule type" value="Genomic_DNA"/>
</dbReference>
<reference evidence="7" key="1">
    <citation type="submission" date="2019-11" db="EMBL/GenBank/DDBJ databases">
        <authorList>
            <person name="Kojima H."/>
        </authorList>
    </citation>
    <scope>NUCLEOTIDE SEQUENCE</scope>
    <source>
        <strain evidence="7">H1576</strain>
    </source>
</reference>
<keyword evidence="2 6" id="KW-1003">Cell membrane</keyword>
<feature type="binding site" evidence="6">
    <location>
        <position position="672"/>
    </location>
    <ligand>
        <name>Zn(2+)</name>
        <dbReference type="ChEBI" id="CHEBI:29105"/>
    </ligand>
</feature>
<dbReference type="PANTHER" id="PTHR38344">
    <property type="entry name" value="UPF0753 PROTEIN AQ_863"/>
    <property type="match status" value="1"/>
</dbReference>
<dbReference type="HAMAP" id="MF_01871">
    <property type="entry name" value="DabA"/>
    <property type="match status" value="1"/>
</dbReference>
<comment type="cofactor">
    <cofactor evidence="6">
        <name>Zn(2+)</name>
        <dbReference type="ChEBI" id="CHEBI:29105"/>
    </cofactor>
</comment>
<proteinExistence type="inferred from homology"/>
<keyword evidence="1 6" id="KW-0813">Transport</keyword>
<comment type="function">
    <text evidence="6">Part of an energy-coupled inorganic carbon pump.</text>
</comment>
<comment type="similarity">
    <text evidence="6">Belongs to the inorganic carbon transporter (TC 9.A.2) DabA family.</text>
</comment>
<reference evidence="7" key="2">
    <citation type="submission" date="2021-04" db="EMBL/GenBank/DDBJ databases">
        <title>Isolation and characterization of a novel species of the genus Sulfurimonas.</title>
        <authorList>
            <person name="Fukui M."/>
        </authorList>
    </citation>
    <scope>NUCLEOTIDE SEQUENCE</scope>
    <source>
        <strain evidence="7">H1576</strain>
    </source>
</reference>
<gene>
    <name evidence="6" type="primary">dabA</name>
    <name evidence="7" type="ORF">GJV85_10700</name>
</gene>
<evidence type="ECO:0000256" key="3">
    <source>
        <dbReference type="ARBA" id="ARBA00022723"/>
    </source>
</evidence>
<comment type="subcellular location">
    <subcellularLocation>
        <location evidence="6">Cell membrane</location>
        <topology evidence="6">Peripheral membrane protein</topology>
    </subcellularLocation>
</comment>
<evidence type="ECO:0000313" key="7">
    <source>
        <dbReference type="EMBL" id="QSZ42555.1"/>
    </source>
</evidence>
<feature type="binding site" evidence="6">
    <location>
        <position position="657"/>
    </location>
    <ligand>
        <name>Zn(2+)</name>
        <dbReference type="ChEBI" id="CHEBI:29105"/>
    </ligand>
</feature>
<dbReference type="AlphaFoldDB" id="A0A975B1U2"/>
<feature type="binding site" evidence="6">
    <location>
        <position position="408"/>
    </location>
    <ligand>
        <name>Zn(2+)</name>
        <dbReference type="ChEBI" id="CHEBI:29105"/>
    </ligand>
</feature>
<organism evidence="7 8">
    <name type="scientific">Sulfurimonas aquatica</name>
    <dbReference type="NCBI Taxonomy" id="2672570"/>
    <lineage>
        <taxon>Bacteria</taxon>
        <taxon>Pseudomonadati</taxon>
        <taxon>Campylobacterota</taxon>
        <taxon>Epsilonproteobacteria</taxon>
        <taxon>Campylobacterales</taxon>
        <taxon>Sulfurimonadaceae</taxon>
        <taxon>Sulfurimonas</taxon>
    </lineage>
</organism>
<evidence type="ECO:0000256" key="1">
    <source>
        <dbReference type="ARBA" id="ARBA00022448"/>
    </source>
</evidence>
<dbReference type="Proteomes" id="UP000671852">
    <property type="component" value="Chromosome"/>
</dbReference>
<evidence type="ECO:0000313" key="8">
    <source>
        <dbReference type="Proteomes" id="UP000671852"/>
    </source>
</evidence>
<protein>
    <recommendedName>
        <fullName evidence="6">Probable inorganic carbon transporter subunit DabA</fullName>
    </recommendedName>
</protein>
<evidence type="ECO:0000256" key="5">
    <source>
        <dbReference type="ARBA" id="ARBA00023136"/>
    </source>
</evidence>
<evidence type="ECO:0000256" key="4">
    <source>
        <dbReference type="ARBA" id="ARBA00022833"/>
    </source>
</evidence>
<accession>A0A975B1U2</accession>
<keyword evidence="3 6" id="KW-0479">Metal-binding</keyword>
<feature type="binding site" evidence="6">
    <location>
        <position position="410"/>
    </location>
    <ligand>
        <name>Zn(2+)</name>
        <dbReference type="ChEBI" id="CHEBI:29105"/>
    </ligand>
</feature>
<dbReference type="PANTHER" id="PTHR38344:SF1">
    <property type="entry name" value="INORGANIC CARBON TRANSPORTER SUBUNIT DABA-RELATED"/>
    <property type="match status" value="1"/>
</dbReference>
<dbReference type="KEGG" id="saqt:GJV85_10700"/>
<dbReference type="Pfam" id="PF10070">
    <property type="entry name" value="DabA"/>
    <property type="match status" value="1"/>
</dbReference>
<name>A0A975B1U2_9BACT</name>
<dbReference type="GO" id="GO:0008270">
    <property type="term" value="F:zinc ion binding"/>
    <property type="evidence" value="ECO:0007669"/>
    <property type="project" value="UniProtKB-UniRule"/>
</dbReference>
<evidence type="ECO:0000256" key="6">
    <source>
        <dbReference type="HAMAP-Rule" id="MF_01871"/>
    </source>
</evidence>
<keyword evidence="5 6" id="KW-0472">Membrane</keyword>
<evidence type="ECO:0000256" key="2">
    <source>
        <dbReference type="ARBA" id="ARBA00022475"/>
    </source>
</evidence>